<dbReference type="Proteomes" id="UP000499080">
    <property type="component" value="Unassembled WGS sequence"/>
</dbReference>
<name>A0A4Y2K8X1_ARAVE</name>
<comment type="caution">
    <text evidence="1">The sequence shown here is derived from an EMBL/GenBank/DDBJ whole genome shotgun (WGS) entry which is preliminary data.</text>
</comment>
<proteinExistence type="predicted"/>
<protein>
    <submittedName>
        <fullName evidence="1">Uncharacterized protein</fullName>
    </submittedName>
</protein>
<sequence length="108" mass="12297">MSDLTCTRPTYTAHLQWNRVSSLKPSGSEAENLPVGHRGSEILKNRHVFDFNEAKTYNIELGKMDIDDQTQSGMRVSGMKFRVIVTTVRRKSSRRDCESCEIGISIEF</sequence>
<keyword evidence="2" id="KW-1185">Reference proteome</keyword>
<reference evidence="1 2" key="1">
    <citation type="journal article" date="2019" name="Sci. Rep.">
        <title>Orb-weaving spider Araneus ventricosus genome elucidates the spidroin gene catalogue.</title>
        <authorList>
            <person name="Kono N."/>
            <person name="Nakamura H."/>
            <person name="Ohtoshi R."/>
            <person name="Moran D.A.P."/>
            <person name="Shinohara A."/>
            <person name="Yoshida Y."/>
            <person name="Fujiwara M."/>
            <person name="Mori M."/>
            <person name="Tomita M."/>
            <person name="Arakawa K."/>
        </authorList>
    </citation>
    <scope>NUCLEOTIDE SEQUENCE [LARGE SCALE GENOMIC DNA]</scope>
</reference>
<evidence type="ECO:0000313" key="2">
    <source>
        <dbReference type="Proteomes" id="UP000499080"/>
    </source>
</evidence>
<organism evidence="1 2">
    <name type="scientific">Araneus ventricosus</name>
    <name type="common">Orbweaver spider</name>
    <name type="synonym">Epeira ventricosa</name>
    <dbReference type="NCBI Taxonomy" id="182803"/>
    <lineage>
        <taxon>Eukaryota</taxon>
        <taxon>Metazoa</taxon>
        <taxon>Ecdysozoa</taxon>
        <taxon>Arthropoda</taxon>
        <taxon>Chelicerata</taxon>
        <taxon>Arachnida</taxon>
        <taxon>Araneae</taxon>
        <taxon>Araneomorphae</taxon>
        <taxon>Entelegynae</taxon>
        <taxon>Araneoidea</taxon>
        <taxon>Araneidae</taxon>
        <taxon>Araneus</taxon>
    </lineage>
</organism>
<evidence type="ECO:0000313" key="1">
    <source>
        <dbReference type="EMBL" id="GBM97732.1"/>
    </source>
</evidence>
<dbReference type="AlphaFoldDB" id="A0A4Y2K8X1"/>
<accession>A0A4Y2K8X1</accession>
<gene>
    <name evidence="1" type="ORF">AVEN_11839_1</name>
</gene>
<dbReference type="EMBL" id="BGPR01004262">
    <property type="protein sequence ID" value="GBM97732.1"/>
    <property type="molecule type" value="Genomic_DNA"/>
</dbReference>